<evidence type="ECO:0000256" key="3">
    <source>
        <dbReference type="ARBA" id="ARBA00022792"/>
    </source>
</evidence>
<dbReference type="GO" id="GO:0045271">
    <property type="term" value="C:respiratory chain complex I"/>
    <property type="evidence" value="ECO:0007669"/>
    <property type="project" value="InterPro"/>
</dbReference>
<dbReference type="GO" id="GO:0006120">
    <property type="term" value="P:mitochondrial electron transport, NADH to ubiquinone"/>
    <property type="evidence" value="ECO:0007669"/>
    <property type="project" value="InterPro"/>
</dbReference>
<gene>
    <name evidence="8" type="ORF">PTTT1_LOCUS15580</name>
</gene>
<evidence type="ECO:0000256" key="7">
    <source>
        <dbReference type="SAM" id="MobiDB-lite"/>
    </source>
</evidence>
<keyword evidence="5" id="KW-0496">Mitochondrion</keyword>
<reference evidence="8" key="1">
    <citation type="submission" date="2022-02" db="EMBL/GenBank/DDBJ databases">
        <authorList>
            <person name="Giguere J D."/>
        </authorList>
    </citation>
    <scope>NUCLEOTIDE SEQUENCE</scope>
    <source>
        <strain evidence="8">CCAP 1055/1</strain>
    </source>
</reference>
<name>A0A8J9T309_PHATR</name>
<keyword evidence="3" id="KW-0999">Mitochondrion inner membrane</keyword>
<feature type="region of interest" description="Disordered" evidence="7">
    <location>
        <begin position="132"/>
        <end position="160"/>
    </location>
</feature>
<dbReference type="PANTHER" id="PTHR21382:SF1">
    <property type="entry name" value="NADH DEHYDROGENASE [UBIQUINONE] 1 ALPHA SUBCOMPLEX SUBUNIT 11"/>
    <property type="match status" value="1"/>
</dbReference>
<evidence type="ECO:0000256" key="2">
    <source>
        <dbReference type="ARBA" id="ARBA00022692"/>
    </source>
</evidence>
<dbReference type="GO" id="GO:0005743">
    <property type="term" value="C:mitochondrial inner membrane"/>
    <property type="evidence" value="ECO:0007669"/>
    <property type="project" value="UniProtKB-SubCell"/>
</dbReference>
<organism evidence="8">
    <name type="scientific">Phaeodactylum tricornutum</name>
    <name type="common">Diatom</name>
    <dbReference type="NCBI Taxonomy" id="2850"/>
    <lineage>
        <taxon>Eukaryota</taxon>
        <taxon>Sar</taxon>
        <taxon>Stramenopiles</taxon>
        <taxon>Ochrophyta</taxon>
        <taxon>Bacillariophyta</taxon>
        <taxon>Bacillariophyceae</taxon>
        <taxon>Bacillariophycidae</taxon>
        <taxon>Naviculales</taxon>
        <taxon>Phaeodactylaceae</taxon>
        <taxon>Phaeodactylum</taxon>
    </lineage>
</organism>
<evidence type="ECO:0000313" key="8">
    <source>
        <dbReference type="EMBL" id="CAG9281152.1"/>
    </source>
</evidence>
<proteinExistence type="predicted"/>
<dbReference type="EMBL" id="OU594955">
    <property type="protein sequence ID" value="CAG9281152.1"/>
    <property type="molecule type" value="Genomic_DNA"/>
</dbReference>
<dbReference type="Pfam" id="PF02466">
    <property type="entry name" value="Tim17"/>
    <property type="match status" value="1"/>
</dbReference>
<evidence type="ECO:0000256" key="5">
    <source>
        <dbReference type="ARBA" id="ARBA00023128"/>
    </source>
</evidence>
<dbReference type="AlphaFoldDB" id="A0A8J9T309"/>
<accession>A0A8J9T309</accession>
<keyword evidence="2" id="KW-0812">Transmembrane</keyword>
<dbReference type="InterPro" id="IPR039205">
    <property type="entry name" value="NDUFA11"/>
</dbReference>
<sequence>MGSFIGLGQLAWYPDPYRYDMKNRAIPKALDLRYMIRGLRSPALWGALVCSTFSITECVMEQLRDESHDSTWVNATVGGAAAGIVVGSMTRRIDIMAVSALGFGVAMGMVEYNGHFITNQPNLNRRERMAEKIKNQPQDKTPAPGTVAGLKEQYPEYKDL</sequence>
<evidence type="ECO:0000256" key="4">
    <source>
        <dbReference type="ARBA" id="ARBA00022989"/>
    </source>
</evidence>
<evidence type="ECO:0000256" key="6">
    <source>
        <dbReference type="ARBA" id="ARBA00023136"/>
    </source>
</evidence>
<keyword evidence="4" id="KW-1133">Transmembrane helix</keyword>
<evidence type="ECO:0000256" key="1">
    <source>
        <dbReference type="ARBA" id="ARBA00004448"/>
    </source>
</evidence>
<keyword evidence="6" id="KW-0472">Membrane</keyword>
<evidence type="ECO:0008006" key="9">
    <source>
        <dbReference type="Google" id="ProtNLM"/>
    </source>
</evidence>
<dbReference type="PANTHER" id="PTHR21382">
    <property type="entry name" value="NADH-UBIQUINONE OXIDOREDUCTASE SUBUNIT"/>
    <property type="match status" value="1"/>
</dbReference>
<dbReference type="Proteomes" id="UP000836788">
    <property type="component" value="Chromosome 14"/>
</dbReference>
<comment type="subcellular location">
    <subcellularLocation>
        <location evidence="1">Mitochondrion inner membrane</location>
        <topology evidence="1">Multi-pass membrane protein</topology>
    </subcellularLocation>
</comment>
<protein>
    <recommendedName>
        <fullName evidence="9">NADH dehydrogenase [ubiquinone] 1 alpha subcomplex subunit 11</fullName>
    </recommendedName>
</protein>